<reference evidence="3 4" key="1">
    <citation type="submission" date="2018-05" db="EMBL/GenBank/DDBJ databases">
        <title>Genomic Encyclopedia of Type Strains, Phase IV (KMG-IV): sequencing the most valuable type-strain genomes for metagenomic binning, comparative biology and taxonomic classification.</title>
        <authorList>
            <person name="Goeker M."/>
        </authorList>
    </citation>
    <scope>NUCLEOTIDE SEQUENCE [LARGE SCALE GENOMIC DNA]</scope>
    <source>
        <strain evidence="3 4">JC118</strain>
    </source>
</reference>
<protein>
    <submittedName>
        <fullName evidence="3">PTS system mannose-specific IID component/fructoselysine and glucoselysine-specific PTS system IID component</fullName>
    </submittedName>
    <submittedName>
        <fullName evidence="2">PTS system mannose/fructose/sorbose family transporter subunit IID</fullName>
    </submittedName>
</protein>
<dbReference type="GO" id="GO:0005886">
    <property type="term" value="C:plasma membrane"/>
    <property type="evidence" value="ECO:0007669"/>
    <property type="project" value="TreeGrafter"/>
</dbReference>
<comment type="caution">
    <text evidence="3">The sequence shown here is derived from an EMBL/GenBank/DDBJ whole genome shotgun (WGS) entry which is preliminary data.</text>
</comment>
<evidence type="ECO:0000256" key="1">
    <source>
        <dbReference type="SAM" id="Phobius"/>
    </source>
</evidence>
<feature type="transmembrane region" description="Helical" evidence="1">
    <location>
        <begin position="187"/>
        <end position="211"/>
    </location>
</feature>
<dbReference type="STRING" id="1034346.GCA_000313565_01248"/>
<keyword evidence="4" id="KW-1185">Reference proteome</keyword>
<keyword evidence="1" id="KW-0472">Membrane</keyword>
<dbReference type="PROSITE" id="PS51108">
    <property type="entry name" value="PTS_EIID"/>
    <property type="match status" value="1"/>
</dbReference>
<dbReference type="Proteomes" id="UP000247612">
    <property type="component" value="Unassembled WGS sequence"/>
</dbReference>
<evidence type="ECO:0000313" key="2">
    <source>
        <dbReference type="EMBL" id="MDY5167684.1"/>
    </source>
</evidence>
<dbReference type="Proteomes" id="UP001276902">
    <property type="component" value="Unassembled WGS sequence"/>
</dbReference>
<dbReference type="Pfam" id="PF03613">
    <property type="entry name" value="EIID-AGA"/>
    <property type="match status" value="1"/>
</dbReference>
<dbReference type="RefSeq" id="WP_022937563.1">
    <property type="nucleotide sequence ID" value="NZ_BAABZA010000001.1"/>
</dbReference>
<keyword evidence="1" id="KW-0812">Transmembrane</keyword>
<name>A0A318KTP5_9FIRM</name>
<organism evidence="3 4">
    <name type="scientific">Dielma fastidiosa</name>
    <dbReference type="NCBI Taxonomy" id="1034346"/>
    <lineage>
        <taxon>Bacteria</taxon>
        <taxon>Bacillati</taxon>
        <taxon>Bacillota</taxon>
        <taxon>Erysipelotrichia</taxon>
        <taxon>Erysipelotrichales</taxon>
        <taxon>Erysipelotrichaceae</taxon>
        <taxon>Dielma</taxon>
    </lineage>
</organism>
<keyword evidence="1" id="KW-1133">Transmembrane helix</keyword>
<feature type="transmembrane region" description="Helical" evidence="1">
    <location>
        <begin position="146"/>
        <end position="167"/>
    </location>
</feature>
<proteinExistence type="predicted"/>
<dbReference type="InterPro" id="IPR050303">
    <property type="entry name" value="GatZ_KbaZ_carbometab"/>
</dbReference>
<dbReference type="InterPro" id="IPR004704">
    <property type="entry name" value="PTS_IID_man"/>
</dbReference>
<accession>A0A318KTP5</accession>
<dbReference type="PANTHER" id="PTHR32502">
    <property type="entry name" value="N-ACETYLGALACTOSAMINE PERMEASE II COMPONENT-RELATED"/>
    <property type="match status" value="1"/>
</dbReference>
<feature type="transmembrane region" description="Helical" evidence="1">
    <location>
        <begin position="260"/>
        <end position="277"/>
    </location>
</feature>
<feature type="transmembrane region" description="Helical" evidence="1">
    <location>
        <begin position="231"/>
        <end position="248"/>
    </location>
</feature>
<dbReference type="EMBL" id="QJKH01000006">
    <property type="protein sequence ID" value="PXX79075.1"/>
    <property type="molecule type" value="Genomic_DNA"/>
</dbReference>
<evidence type="ECO:0000313" key="3">
    <source>
        <dbReference type="EMBL" id="PXX79075.1"/>
    </source>
</evidence>
<evidence type="ECO:0000313" key="4">
    <source>
        <dbReference type="Proteomes" id="UP000247612"/>
    </source>
</evidence>
<reference evidence="2" key="2">
    <citation type="submission" date="2022-03" db="EMBL/GenBank/DDBJ databases">
        <title>First case of bacteraemia caused by Dielma fastidiosa in a patient hospitalised with diverticulitis.</title>
        <authorList>
            <person name="Forman-Ankjaer B."/>
            <person name="Hvid-Jensen F."/>
            <person name="Kobel C.M."/>
            <person name="Greve T."/>
        </authorList>
    </citation>
    <scope>NUCLEOTIDE SEQUENCE</scope>
    <source>
        <strain evidence="2">AUH_DF_2021</strain>
    </source>
</reference>
<dbReference type="PANTHER" id="PTHR32502:SF23">
    <property type="entry name" value="TRANSPORT PROTEIN, PTS SYSTEM"/>
    <property type="match status" value="1"/>
</dbReference>
<dbReference type="AlphaFoldDB" id="A0A318KTP5"/>
<gene>
    <name evidence="3" type="ORF">DES51_106194</name>
    <name evidence="2" type="ORF">MQE39_06040</name>
</gene>
<dbReference type="GO" id="GO:0009401">
    <property type="term" value="P:phosphoenolpyruvate-dependent sugar phosphotransferase system"/>
    <property type="evidence" value="ECO:0007669"/>
    <property type="project" value="InterPro"/>
</dbReference>
<sequence>MTKTNIKSNQLTKEDKEILKKSYYYSMSIMMSTNQITQQSKCYAMCMKPGLDIWYKENPDEKRKAFFRHANEFFNTNSTLFPLVTGISLAMEKKKALDGGVSDELITSVKTSLMGPTAGIGDSIINNCFRTIIAGIAIGFGNQGSLLGPLIFLFGFGGVLMIAKWFILKAGYQGGMSLIDKAFEQGIVPLISKCATIVGAIMIGALCATNVKVKIVSAPMINGAEVVVQNIFDSIAPGLLSILLFAWVFRRLQKGMNPTLMIFVLILGSILLAAIGIF</sequence>
<dbReference type="EMBL" id="JALDAW010000011">
    <property type="protein sequence ID" value="MDY5167684.1"/>
    <property type="molecule type" value="Genomic_DNA"/>
</dbReference>